<dbReference type="Proteomes" id="UP001500618">
    <property type="component" value="Unassembled WGS sequence"/>
</dbReference>
<proteinExistence type="predicted"/>
<comment type="caution">
    <text evidence="2">The sequence shown here is derived from an EMBL/GenBank/DDBJ whole genome shotgun (WGS) entry which is preliminary data.</text>
</comment>
<dbReference type="PROSITE" id="PS51318">
    <property type="entry name" value="TAT"/>
    <property type="match status" value="1"/>
</dbReference>
<feature type="signal peptide" evidence="1">
    <location>
        <begin position="1"/>
        <end position="40"/>
    </location>
</feature>
<organism evidence="2 3">
    <name type="scientific">Fodinicola feengrottensis</name>
    <dbReference type="NCBI Taxonomy" id="435914"/>
    <lineage>
        <taxon>Bacteria</taxon>
        <taxon>Bacillati</taxon>
        <taxon>Actinomycetota</taxon>
        <taxon>Actinomycetes</taxon>
        <taxon>Mycobacteriales</taxon>
        <taxon>Fodinicola</taxon>
    </lineage>
</organism>
<evidence type="ECO:0000256" key="1">
    <source>
        <dbReference type="SAM" id="SignalP"/>
    </source>
</evidence>
<dbReference type="InterPro" id="IPR006311">
    <property type="entry name" value="TAT_signal"/>
</dbReference>
<protein>
    <submittedName>
        <fullName evidence="2">Uncharacterized protein</fullName>
    </submittedName>
</protein>
<evidence type="ECO:0000313" key="2">
    <source>
        <dbReference type="EMBL" id="GAA1671106.1"/>
    </source>
</evidence>
<name>A0ABP4SD83_9ACTN</name>
<accession>A0ABP4SD83</accession>
<dbReference type="EMBL" id="BAAANY010000008">
    <property type="protein sequence ID" value="GAA1671106.1"/>
    <property type="molecule type" value="Genomic_DNA"/>
</dbReference>
<keyword evidence="1" id="KW-0732">Signal</keyword>
<sequence>MLARLTQADTARMTKRRFLIFATTLAAITAAAAIPVGAQAQPALRETCPMKAGSAVTAAPDPNSKILAWIDTGERFEFDERGGGYTYGTAVLRGPQYVYGYVPTGDIANDGESVGAETCLAMS</sequence>
<evidence type="ECO:0000313" key="3">
    <source>
        <dbReference type="Proteomes" id="UP001500618"/>
    </source>
</evidence>
<gene>
    <name evidence="2" type="ORF">GCM10009765_20650</name>
</gene>
<keyword evidence="3" id="KW-1185">Reference proteome</keyword>
<feature type="chain" id="PRO_5046727354" evidence="1">
    <location>
        <begin position="41"/>
        <end position="123"/>
    </location>
</feature>
<reference evidence="3" key="1">
    <citation type="journal article" date="2019" name="Int. J. Syst. Evol. Microbiol.">
        <title>The Global Catalogue of Microorganisms (GCM) 10K type strain sequencing project: providing services to taxonomists for standard genome sequencing and annotation.</title>
        <authorList>
            <consortium name="The Broad Institute Genomics Platform"/>
            <consortium name="The Broad Institute Genome Sequencing Center for Infectious Disease"/>
            <person name="Wu L."/>
            <person name="Ma J."/>
        </authorList>
    </citation>
    <scope>NUCLEOTIDE SEQUENCE [LARGE SCALE GENOMIC DNA]</scope>
    <source>
        <strain evidence="3">JCM 14718</strain>
    </source>
</reference>